<dbReference type="Pfam" id="PF03717">
    <property type="entry name" value="PBP_dimer"/>
    <property type="match status" value="1"/>
</dbReference>
<proteinExistence type="predicted"/>
<gene>
    <name evidence="6" type="ORF">A2937_00930</name>
</gene>
<keyword evidence="3" id="KW-0812">Transmembrane</keyword>
<dbReference type="PANTHER" id="PTHR30627:SF1">
    <property type="entry name" value="PEPTIDOGLYCAN D,D-TRANSPEPTIDASE FTSI"/>
    <property type="match status" value="1"/>
</dbReference>
<evidence type="ECO:0000259" key="5">
    <source>
        <dbReference type="Pfam" id="PF03717"/>
    </source>
</evidence>
<sequence length="570" mass="62362">MAKKGGPLENIWFLNVGVLLIAVILVGKLGYVQIARGEVYRDKAERQYTLPTGGSFDRGTIYFSEKTGRSISAATVIPDYTLAIDPSKVVDAAVLVDKLATYVTFDRADLLARASRKGDQYEEVAKHLSEKEIEGIKALGEKAVILKKDKKRFYPGGQTAAQVLGFVGSNGDVISGRYGLERYYDEVLVRTGSDTSSSFFADLFLKPGKAILSDRERAGDLVTTIEPTVQGMLERVITDDILKKYSATGAMGIIMDPKTGEIYAMGAAPTFDPNSFAKEKNQAVFVNPLVEGVYEMGSIIKPLTVAAGIDAGVVTAATTYDDKGFRIVNTKRISNYDGKARGVVPVQEILNQSLNTGTMFVMERLGKDRFRNYFKAYGLGEETGIDLPNEGVGQIGNLDSPRDIEYATASFGQGVSMTPIETIRALAVLANGGVLVTPHVVKRTEYGLGLTRDFVPGGERRVLKKETSEEISRMLTVVVDKALLGGTLKQEHYSIAAKTGTAQLVEDGAYSKSDYLHTFFGYFPSYDPKFIVFLAVKNPQGEQYASHTLSEPFMQITKFLLNYYEVPPDR</sequence>
<dbReference type="STRING" id="1802727.A2937_00930"/>
<dbReference type="InterPro" id="IPR001460">
    <property type="entry name" value="PCN-bd_Tpept"/>
</dbReference>
<protein>
    <recommendedName>
        <fullName evidence="8">Penicillin-binding protein transpeptidase domain-containing protein</fullName>
    </recommendedName>
</protein>
<dbReference type="GO" id="GO:0008658">
    <property type="term" value="F:penicillin binding"/>
    <property type="evidence" value="ECO:0007669"/>
    <property type="project" value="InterPro"/>
</dbReference>
<evidence type="ECO:0000313" key="7">
    <source>
        <dbReference type="Proteomes" id="UP000177987"/>
    </source>
</evidence>
<evidence type="ECO:0000256" key="2">
    <source>
        <dbReference type="ARBA" id="ARBA00023136"/>
    </source>
</evidence>
<dbReference type="Pfam" id="PF00905">
    <property type="entry name" value="Transpeptidase"/>
    <property type="match status" value="1"/>
</dbReference>
<reference evidence="6 7" key="1">
    <citation type="journal article" date="2016" name="Nat. Commun.">
        <title>Thousands of microbial genomes shed light on interconnected biogeochemical processes in an aquifer system.</title>
        <authorList>
            <person name="Anantharaman K."/>
            <person name="Brown C.T."/>
            <person name="Hug L.A."/>
            <person name="Sharon I."/>
            <person name="Castelle C.J."/>
            <person name="Probst A.J."/>
            <person name="Thomas B.C."/>
            <person name="Singh A."/>
            <person name="Wilkins M.J."/>
            <person name="Karaoz U."/>
            <person name="Brodie E.L."/>
            <person name="Williams K.H."/>
            <person name="Hubbard S.S."/>
            <person name="Banfield J.F."/>
        </authorList>
    </citation>
    <scope>NUCLEOTIDE SEQUENCE [LARGE SCALE GENOMIC DNA]</scope>
</reference>
<dbReference type="Proteomes" id="UP000177987">
    <property type="component" value="Unassembled WGS sequence"/>
</dbReference>
<evidence type="ECO:0000313" key="6">
    <source>
        <dbReference type="EMBL" id="OHA83879.1"/>
    </source>
</evidence>
<feature type="transmembrane region" description="Helical" evidence="3">
    <location>
        <begin position="12"/>
        <end position="31"/>
    </location>
</feature>
<dbReference type="Gene3D" id="3.40.710.10">
    <property type="entry name" value="DD-peptidase/beta-lactamase superfamily"/>
    <property type="match status" value="1"/>
</dbReference>
<dbReference type="InterPro" id="IPR050515">
    <property type="entry name" value="Beta-lactam/transpept"/>
</dbReference>
<dbReference type="InterPro" id="IPR036138">
    <property type="entry name" value="PBP_dimer_sf"/>
</dbReference>
<feature type="domain" description="Penicillin-binding protein transpeptidase" evidence="4">
    <location>
        <begin position="253"/>
        <end position="553"/>
    </location>
</feature>
<name>A0A1G2SGU1_9BACT</name>
<comment type="subcellular location">
    <subcellularLocation>
        <location evidence="1">Membrane</location>
    </subcellularLocation>
</comment>
<dbReference type="Gene3D" id="3.30.450.330">
    <property type="match status" value="1"/>
</dbReference>
<evidence type="ECO:0000259" key="4">
    <source>
        <dbReference type="Pfam" id="PF00905"/>
    </source>
</evidence>
<comment type="caution">
    <text evidence="6">The sequence shown here is derived from an EMBL/GenBank/DDBJ whole genome shotgun (WGS) entry which is preliminary data.</text>
</comment>
<dbReference type="Gene3D" id="3.90.1310.10">
    <property type="entry name" value="Penicillin-binding protein 2a (Domain 2)"/>
    <property type="match status" value="1"/>
</dbReference>
<keyword evidence="2 3" id="KW-0472">Membrane</keyword>
<evidence type="ECO:0000256" key="1">
    <source>
        <dbReference type="ARBA" id="ARBA00004370"/>
    </source>
</evidence>
<evidence type="ECO:0008006" key="8">
    <source>
        <dbReference type="Google" id="ProtNLM"/>
    </source>
</evidence>
<dbReference type="SUPFAM" id="SSF56601">
    <property type="entry name" value="beta-lactamase/transpeptidase-like"/>
    <property type="match status" value="1"/>
</dbReference>
<dbReference type="GO" id="GO:0005886">
    <property type="term" value="C:plasma membrane"/>
    <property type="evidence" value="ECO:0007669"/>
    <property type="project" value="TreeGrafter"/>
</dbReference>
<dbReference type="AlphaFoldDB" id="A0A1G2SGU1"/>
<dbReference type="GO" id="GO:0071555">
    <property type="term" value="P:cell wall organization"/>
    <property type="evidence" value="ECO:0007669"/>
    <property type="project" value="TreeGrafter"/>
</dbReference>
<keyword evidence="3" id="KW-1133">Transmembrane helix</keyword>
<dbReference type="SUPFAM" id="SSF56519">
    <property type="entry name" value="Penicillin binding protein dimerisation domain"/>
    <property type="match status" value="1"/>
</dbReference>
<evidence type="ECO:0000256" key="3">
    <source>
        <dbReference type="SAM" id="Phobius"/>
    </source>
</evidence>
<dbReference type="PANTHER" id="PTHR30627">
    <property type="entry name" value="PEPTIDOGLYCAN D,D-TRANSPEPTIDASE"/>
    <property type="match status" value="1"/>
</dbReference>
<dbReference type="InterPro" id="IPR012338">
    <property type="entry name" value="Beta-lactam/transpept-like"/>
</dbReference>
<accession>A0A1G2SGU1</accession>
<dbReference type="InterPro" id="IPR005311">
    <property type="entry name" value="PBP_dimer"/>
</dbReference>
<dbReference type="EMBL" id="MHUW01000012">
    <property type="protein sequence ID" value="OHA83879.1"/>
    <property type="molecule type" value="Genomic_DNA"/>
</dbReference>
<feature type="domain" description="Penicillin-binding protein dimerisation" evidence="5">
    <location>
        <begin position="74"/>
        <end position="188"/>
    </location>
</feature>
<organism evidence="6 7">
    <name type="scientific">Candidatus Yonathbacteria bacterium RIFCSPLOWO2_01_FULL_47_33b</name>
    <dbReference type="NCBI Taxonomy" id="1802727"/>
    <lineage>
        <taxon>Bacteria</taxon>
        <taxon>Candidatus Yonathiibacteriota</taxon>
    </lineage>
</organism>